<feature type="transmembrane region" description="Helical" evidence="1">
    <location>
        <begin position="140"/>
        <end position="158"/>
    </location>
</feature>
<dbReference type="SMART" id="SM00052">
    <property type="entry name" value="EAL"/>
    <property type="match status" value="1"/>
</dbReference>
<dbReference type="Gene3D" id="3.20.20.450">
    <property type="entry name" value="EAL domain"/>
    <property type="match status" value="1"/>
</dbReference>
<dbReference type="SUPFAM" id="SSF141868">
    <property type="entry name" value="EAL domain-like"/>
    <property type="match status" value="1"/>
</dbReference>
<feature type="domain" description="EAL" evidence="2">
    <location>
        <begin position="503"/>
        <end position="762"/>
    </location>
</feature>
<name>A0ABP6SVA7_9ACTN</name>
<sequence length="766" mass="80066">MADRSVLALISRVALSVCGLLAAALAVNLCWGLAGRAEASPLRLWSPWALLEISLLVSTVVVVLRCVLVRAQRAAWMLVAAAAAAYGVGYVVWDRLIAAGSPLPSFSLADAFWLPGLPLIGVAVWLLARPLVGGVGVAGIWDAIVAGTLSAAVMALLLGREVLTWAGGPLDAVVTLGYPALTMILVGMLGSVLALARWRLDRSWALLGLSVLLMAFANALVSRLLATGAEGVELVDQVYGVAGTALAAAAWHRSRRLSARPLDLWAIVAPLLCAAAAVLILVAVAATEQPPVAAVLAALSVLAALTRVGLSVRQLLDAGEQHRLAITDELTGLYNRRGFLRGVEEALASGEHRTRAILLLDLDRFKEVNDGLGHQIGDQLLAVLAPRLAAALDADDLLARLGGDEFAVLTSAATAADADRAVHGLAERLLAAVRKPLPVGGIAVPMDVSIGVAVEGDAPAAGTVGERTLELLRCADTAMYRAKGERLGWVRYDTIGPDLQRDSLERAAELRSLLIGAGVGAYGRLELHFQALVATSVTAPARVEALVRWRHPVHGLIAPDQFLGLAERTGLTPYLTRQVLAMALNQAAEWRASGSDVEVSVNLSASDLCHPTIVEEILDGLAVRALPPSALTVEITEQVAMGDLDTGRDVLALLRRAGVGVAIDDFGTGYSALSYLQRLPATELKLDRSLTGKLADDPAAAAIARACIELAHTLGLEVVAEGVETPDQARALVAAGADRLQGWLFGKPQPGGAEPPATTFPLVAAR</sequence>
<dbReference type="CDD" id="cd01949">
    <property type="entry name" value="GGDEF"/>
    <property type="match status" value="1"/>
</dbReference>
<reference evidence="5" key="1">
    <citation type="journal article" date="2019" name="Int. J. Syst. Evol. Microbiol.">
        <title>The Global Catalogue of Microorganisms (GCM) 10K type strain sequencing project: providing services to taxonomists for standard genome sequencing and annotation.</title>
        <authorList>
            <consortium name="The Broad Institute Genomics Platform"/>
            <consortium name="The Broad Institute Genome Sequencing Center for Infectious Disease"/>
            <person name="Wu L."/>
            <person name="Ma J."/>
        </authorList>
    </citation>
    <scope>NUCLEOTIDE SEQUENCE [LARGE SCALE GENOMIC DNA]</scope>
    <source>
        <strain evidence="5">JCM 9458</strain>
    </source>
</reference>
<feature type="transmembrane region" description="Helical" evidence="1">
    <location>
        <begin position="105"/>
        <end position="128"/>
    </location>
</feature>
<dbReference type="SUPFAM" id="SSF55073">
    <property type="entry name" value="Nucleotide cyclase"/>
    <property type="match status" value="1"/>
</dbReference>
<feature type="transmembrane region" description="Helical" evidence="1">
    <location>
        <begin position="178"/>
        <end position="196"/>
    </location>
</feature>
<evidence type="ECO:0000256" key="1">
    <source>
        <dbReference type="SAM" id="Phobius"/>
    </source>
</evidence>
<dbReference type="PANTHER" id="PTHR44757">
    <property type="entry name" value="DIGUANYLATE CYCLASE DGCP"/>
    <property type="match status" value="1"/>
</dbReference>
<dbReference type="Proteomes" id="UP001501676">
    <property type="component" value="Unassembled WGS sequence"/>
</dbReference>
<feature type="transmembrane region" description="Helical" evidence="1">
    <location>
        <begin position="75"/>
        <end position="93"/>
    </location>
</feature>
<dbReference type="InterPro" id="IPR001633">
    <property type="entry name" value="EAL_dom"/>
</dbReference>
<dbReference type="RefSeq" id="WP_345727639.1">
    <property type="nucleotide sequence ID" value="NZ_BAAAYN010000011.1"/>
</dbReference>
<dbReference type="Gene3D" id="3.30.70.270">
    <property type="match status" value="1"/>
</dbReference>
<feature type="domain" description="GGDEF" evidence="3">
    <location>
        <begin position="353"/>
        <end position="497"/>
    </location>
</feature>
<feature type="transmembrane region" description="Helical" evidence="1">
    <location>
        <begin position="234"/>
        <end position="252"/>
    </location>
</feature>
<dbReference type="NCBIfam" id="TIGR00254">
    <property type="entry name" value="GGDEF"/>
    <property type="match status" value="1"/>
</dbReference>
<keyword evidence="1" id="KW-0812">Transmembrane</keyword>
<dbReference type="InterPro" id="IPR043128">
    <property type="entry name" value="Rev_trsase/Diguanyl_cyclase"/>
</dbReference>
<comment type="caution">
    <text evidence="4">The sequence shown here is derived from an EMBL/GenBank/DDBJ whole genome shotgun (WGS) entry which is preliminary data.</text>
</comment>
<proteinExistence type="predicted"/>
<feature type="transmembrane region" description="Helical" evidence="1">
    <location>
        <begin position="50"/>
        <end position="68"/>
    </location>
</feature>
<gene>
    <name evidence="4" type="ORF">GCM10020369_19120</name>
</gene>
<dbReference type="InterPro" id="IPR052155">
    <property type="entry name" value="Biofilm_reg_signaling"/>
</dbReference>
<evidence type="ECO:0000313" key="5">
    <source>
        <dbReference type="Proteomes" id="UP001501676"/>
    </source>
</evidence>
<evidence type="ECO:0000259" key="2">
    <source>
        <dbReference type="PROSITE" id="PS50883"/>
    </source>
</evidence>
<dbReference type="CDD" id="cd01948">
    <property type="entry name" value="EAL"/>
    <property type="match status" value="1"/>
</dbReference>
<dbReference type="Pfam" id="PF00563">
    <property type="entry name" value="EAL"/>
    <property type="match status" value="1"/>
</dbReference>
<feature type="transmembrane region" description="Helical" evidence="1">
    <location>
        <begin position="203"/>
        <end position="222"/>
    </location>
</feature>
<protein>
    <submittedName>
        <fullName evidence="4">Bifunctional diguanylate cyclase/phosphodiesterase</fullName>
    </submittedName>
</protein>
<dbReference type="PROSITE" id="PS50883">
    <property type="entry name" value="EAL"/>
    <property type="match status" value="1"/>
</dbReference>
<keyword evidence="5" id="KW-1185">Reference proteome</keyword>
<dbReference type="PROSITE" id="PS50887">
    <property type="entry name" value="GGDEF"/>
    <property type="match status" value="1"/>
</dbReference>
<evidence type="ECO:0000259" key="3">
    <source>
        <dbReference type="PROSITE" id="PS50887"/>
    </source>
</evidence>
<keyword evidence="1" id="KW-1133">Transmembrane helix</keyword>
<dbReference type="Pfam" id="PF00990">
    <property type="entry name" value="GGDEF"/>
    <property type="match status" value="1"/>
</dbReference>
<organism evidence="4 5">
    <name type="scientific">Cryptosporangium minutisporangium</name>
    <dbReference type="NCBI Taxonomy" id="113569"/>
    <lineage>
        <taxon>Bacteria</taxon>
        <taxon>Bacillati</taxon>
        <taxon>Actinomycetota</taxon>
        <taxon>Actinomycetes</taxon>
        <taxon>Cryptosporangiales</taxon>
        <taxon>Cryptosporangiaceae</taxon>
        <taxon>Cryptosporangium</taxon>
    </lineage>
</organism>
<feature type="transmembrane region" description="Helical" evidence="1">
    <location>
        <begin position="264"/>
        <end position="286"/>
    </location>
</feature>
<dbReference type="InterPro" id="IPR000160">
    <property type="entry name" value="GGDEF_dom"/>
</dbReference>
<dbReference type="SMART" id="SM00267">
    <property type="entry name" value="GGDEF"/>
    <property type="match status" value="1"/>
</dbReference>
<dbReference type="EMBL" id="BAAAYN010000011">
    <property type="protein sequence ID" value="GAA3385466.1"/>
    <property type="molecule type" value="Genomic_DNA"/>
</dbReference>
<dbReference type="InterPro" id="IPR035919">
    <property type="entry name" value="EAL_sf"/>
</dbReference>
<keyword evidence="1" id="KW-0472">Membrane</keyword>
<dbReference type="InterPro" id="IPR029787">
    <property type="entry name" value="Nucleotide_cyclase"/>
</dbReference>
<accession>A0ABP6SVA7</accession>
<dbReference type="PANTHER" id="PTHR44757:SF2">
    <property type="entry name" value="BIOFILM ARCHITECTURE MAINTENANCE PROTEIN MBAA"/>
    <property type="match status" value="1"/>
</dbReference>
<evidence type="ECO:0000313" key="4">
    <source>
        <dbReference type="EMBL" id="GAA3385466.1"/>
    </source>
</evidence>